<dbReference type="CDD" id="cd03215">
    <property type="entry name" value="ABC_Carb_Monos_II"/>
    <property type="match status" value="1"/>
</dbReference>
<dbReference type="Pfam" id="PF00005">
    <property type="entry name" value="ABC_tran"/>
    <property type="match status" value="2"/>
</dbReference>
<organism evidence="6 7">
    <name type="scientific">Harryflintia acetispora</name>
    <dbReference type="NCBI Taxonomy" id="1849041"/>
    <lineage>
        <taxon>Bacteria</taxon>
        <taxon>Bacillati</taxon>
        <taxon>Bacillota</taxon>
        <taxon>Clostridia</taxon>
        <taxon>Eubacteriales</taxon>
        <taxon>Oscillospiraceae</taxon>
        <taxon>Harryflintia</taxon>
    </lineage>
</organism>
<feature type="domain" description="ABC transporter" evidence="5">
    <location>
        <begin position="257"/>
        <end position="500"/>
    </location>
</feature>
<gene>
    <name evidence="6" type="ORF">EDD78_103210</name>
</gene>
<accession>A0A9X8UL40</accession>
<evidence type="ECO:0000259" key="5">
    <source>
        <dbReference type="PROSITE" id="PS50893"/>
    </source>
</evidence>
<sequence length="501" mass="54157">MSAEVILKLCGIKKEFSGVRVLHGIDLAVRSGEIHALVGENGAGKSTLMKILSGVYPAGEYGGEFFLKGAKARFHGIKAAQRAGIEIIAQELELVLQMRVYENVFLGSGQKLPESEMIDRTMKVFRRLGIPLDPLAPVGGLGVGQRQMVAIAKALVKEADVLIFDEPTAALSEAESQKLFFILRELREKGITILYISHRLGEVLALSDTITVLRDGRLVETRLADRFDEGGLIACMIGRELCGRFPPALCEPGEEVLSVRGMSAQDSAGRRLVDGVSLSVRAGEIVGIAGLMGAGRTELVRCIFGAQPGRISGEIMLCGRPAAVSSPREAIRSGIGLVSEDRKLEGLVGMLDVMQNITMAGLGPLSLHGVMLDGEARRQAGYYVEKLGIRCTGLYQRVEGLSGGNQQKVCIAKFLLPKPRVLILDEPTRGVDVGAKYEIYELLRRLALEGVAVLIVSSDLPEVLGLSDRILVMKDGRITGELSRQEATQERVMYYATMEGN</sequence>
<comment type="caution">
    <text evidence="6">The sequence shown here is derived from an EMBL/GenBank/DDBJ whole genome shotgun (WGS) entry which is preliminary data.</text>
</comment>
<evidence type="ECO:0000313" key="6">
    <source>
        <dbReference type="EMBL" id="TCL44172.1"/>
    </source>
</evidence>
<proteinExistence type="predicted"/>
<evidence type="ECO:0000256" key="2">
    <source>
        <dbReference type="ARBA" id="ARBA00022737"/>
    </source>
</evidence>
<dbReference type="InterPro" id="IPR027417">
    <property type="entry name" value="P-loop_NTPase"/>
</dbReference>
<dbReference type="AlphaFoldDB" id="A0A9X8UL40"/>
<dbReference type="PANTHER" id="PTHR43790">
    <property type="entry name" value="CARBOHYDRATE TRANSPORT ATP-BINDING PROTEIN MG119-RELATED"/>
    <property type="match status" value="1"/>
</dbReference>
<evidence type="ECO:0000256" key="1">
    <source>
        <dbReference type="ARBA" id="ARBA00022448"/>
    </source>
</evidence>
<keyword evidence="3" id="KW-0547">Nucleotide-binding</keyword>
<dbReference type="SMART" id="SM00382">
    <property type="entry name" value="AAA"/>
    <property type="match status" value="2"/>
</dbReference>
<dbReference type="InterPro" id="IPR017871">
    <property type="entry name" value="ABC_transporter-like_CS"/>
</dbReference>
<dbReference type="PANTHER" id="PTHR43790:SF9">
    <property type="entry name" value="GALACTOFURANOSE TRANSPORTER ATP-BINDING PROTEIN YTFR"/>
    <property type="match status" value="1"/>
</dbReference>
<dbReference type="CDD" id="cd03216">
    <property type="entry name" value="ABC_Carb_Monos_I"/>
    <property type="match status" value="1"/>
</dbReference>
<dbReference type="Proteomes" id="UP000294682">
    <property type="component" value="Unassembled WGS sequence"/>
</dbReference>
<dbReference type="EMBL" id="SLUK01000003">
    <property type="protein sequence ID" value="TCL44172.1"/>
    <property type="molecule type" value="Genomic_DNA"/>
</dbReference>
<feature type="domain" description="ABC transporter" evidence="5">
    <location>
        <begin position="7"/>
        <end position="240"/>
    </location>
</feature>
<dbReference type="SUPFAM" id="SSF52540">
    <property type="entry name" value="P-loop containing nucleoside triphosphate hydrolases"/>
    <property type="match status" value="2"/>
</dbReference>
<dbReference type="Gene3D" id="3.40.50.300">
    <property type="entry name" value="P-loop containing nucleotide triphosphate hydrolases"/>
    <property type="match status" value="2"/>
</dbReference>
<dbReference type="InterPro" id="IPR003593">
    <property type="entry name" value="AAA+_ATPase"/>
</dbReference>
<keyword evidence="7" id="KW-1185">Reference proteome</keyword>
<dbReference type="PROSITE" id="PS00211">
    <property type="entry name" value="ABC_TRANSPORTER_1"/>
    <property type="match status" value="1"/>
</dbReference>
<evidence type="ECO:0000256" key="3">
    <source>
        <dbReference type="ARBA" id="ARBA00022741"/>
    </source>
</evidence>
<evidence type="ECO:0000313" key="7">
    <source>
        <dbReference type="Proteomes" id="UP000294682"/>
    </source>
</evidence>
<dbReference type="GO" id="GO:0005524">
    <property type="term" value="F:ATP binding"/>
    <property type="evidence" value="ECO:0007669"/>
    <property type="project" value="UniProtKB-KW"/>
</dbReference>
<dbReference type="PROSITE" id="PS50893">
    <property type="entry name" value="ABC_TRANSPORTER_2"/>
    <property type="match status" value="2"/>
</dbReference>
<keyword evidence="1" id="KW-0813">Transport</keyword>
<keyword evidence="4 6" id="KW-0067">ATP-binding</keyword>
<dbReference type="InterPro" id="IPR050107">
    <property type="entry name" value="ABC_carbohydrate_import_ATPase"/>
</dbReference>
<reference evidence="6 7" key="1">
    <citation type="submission" date="2019-03" db="EMBL/GenBank/DDBJ databases">
        <title>Genomic Encyclopedia of Type Strains, Phase IV (KMG-IV): sequencing the most valuable type-strain genomes for metagenomic binning, comparative biology and taxonomic classification.</title>
        <authorList>
            <person name="Goeker M."/>
        </authorList>
    </citation>
    <scope>NUCLEOTIDE SEQUENCE [LARGE SCALE GENOMIC DNA]</scope>
    <source>
        <strain evidence="6 7">DSM 100433</strain>
    </source>
</reference>
<keyword evidence="2" id="KW-0677">Repeat</keyword>
<evidence type="ECO:0000256" key="4">
    <source>
        <dbReference type="ARBA" id="ARBA00022840"/>
    </source>
</evidence>
<dbReference type="GO" id="GO:0016887">
    <property type="term" value="F:ATP hydrolysis activity"/>
    <property type="evidence" value="ECO:0007669"/>
    <property type="project" value="InterPro"/>
</dbReference>
<name>A0A9X8UL40_9FIRM</name>
<dbReference type="InterPro" id="IPR003439">
    <property type="entry name" value="ABC_transporter-like_ATP-bd"/>
</dbReference>
<dbReference type="RefSeq" id="WP_132084258.1">
    <property type="nucleotide sequence ID" value="NZ_SLUK01000003.1"/>
</dbReference>
<protein>
    <submittedName>
        <fullName evidence="6">Xylose ABC transporter ATP-binding protein</fullName>
    </submittedName>
</protein>